<keyword evidence="4" id="KW-1185">Reference proteome</keyword>
<dbReference type="Pfam" id="PF01075">
    <property type="entry name" value="Glyco_transf_9"/>
    <property type="match status" value="1"/>
</dbReference>
<dbReference type="RefSeq" id="WP_130153500.1">
    <property type="nucleotide sequence ID" value="NZ_SCFB01000004.1"/>
</dbReference>
<evidence type="ECO:0000256" key="1">
    <source>
        <dbReference type="ARBA" id="ARBA00022676"/>
    </source>
</evidence>
<dbReference type="AlphaFoldDB" id="A0A4Q7DI64"/>
<dbReference type="GO" id="GO:0005829">
    <property type="term" value="C:cytosol"/>
    <property type="evidence" value="ECO:0007669"/>
    <property type="project" value="TreeGrafter"/>
</dbReference>
<dbReference type="GO" id="GO:0009244">
    <property type="term" value="P:lipopolysaccharide core region biosynthetic process"/>
    <property type="evidence" value="ECO:0007669"/>
    <property type="project" value="TreeGrafter"/>
</dbReference>
<accession>A0A4Q7DI64</accession>
<reference evidence="3 4" key="1">
    <citation type="submission" date="2018-10" db="EMBL/GenBank/DDBJ databases">
        <title>An updated phylogeny of the Alphaproteobacteria reveals that the parasitic Rickettsiales and Holosporales have independent origins.</title>
        <authorList>
            <person name="Munoz-Gomez S.A."/>
            <person name="Hess S."/>
            <person name="Burger G."/>
            <person name="Lang B.F."/>
            <person name="Susko E."/>
            <person name="Slamovits C.H."/>
            <person name="Roger A.J."/>
        </authorList>
    </citation>
    <scope>NUCLEOTIDE SEQUENCE [LARGE SCALE GENOMIC DNA]</scope>
    <source>
        <strain evidence="3">HOLO01</strain>
    </source>
</reference>
<gene>
    <name evidence="3" type="ORF">EQU50_02030</name>
</gene>
<dbReference type="OrthoDB" id="9807356at2"/>
<dbReference type="GO" id="GO:0008713">
    <property type="term" value="F:ADP-heptose-lipopolysaccharide heptosyltransferase activity"/>
    <property type="evidence" value="ECO:0007669"/>
    <property type="project" value="TreeGrafter"/>
</dbReference>
<dbReference type="EMBL" id="SCFB01000004">
    <property type="protein sequence ID" value="RZI46392.1"/>
    <property type="molecule type" value="Genomic_DNA"/>
</dbReference>
<dbReference type="InterPro" id="IPR002201">
    <property type="entry name" value="Glyco_trans_9"/>
</dbReference>
<dbReference type="PANTHER" id="PTHR30160">
    <property type="entry name" value="TETRAACYLDISACCHARIDE 4'-KINASE-RELATED"/>
    <property type="match status" value="1"/>
</dbReference>
<sequence>MVNDVVHHYDERSSADLNILVIKLGALGDFVQATTAFAALKAYHPNAQLTLLTTAPYVDFARRLGFFDHILIDSRPKWYQWTQIRSLIKTLRSRSFDTVIDLQGVDRTRLYKRLFPRSTVWVDHPSSGNLPHPQDRFRYQLKAMAVHDLPTLDLGMLAEPLTVSNPYALLIPGASNAHGGRKKWPEENYASLAKYLLGQGIQPVIIGGPGESFPIITQQVPVALNLVGQTSFYQVIGLAQQALFAVGNDTGPMLLAASGGCPTLTLYSSVNPAAIGGAKGPKNFAIEMTDLKVLSLETVIEKTHADLI</sequence>
<protein>
    <submittedName>
        <fullName evidence="3">Lipopolysaccharide heptosyltransferase family protein</fullName>
    </submittedName>
</protein>
<dbReference type="InterPro" id="IPR051199">
    <property type="entry name" value="LPS_LOS_Heptosyltrfase"/>
</dbReference>
<dbReference type="CDD" id="cd03789">
    <property type="entry name" value="GT9_LPS_heptosyltransferase"/>
    <property type="match status" value="1"/>
</dbReference>
<organism evidence="3 4">
    <name type="scientific">Candidatus Finniella inopinata</name>
    <dbReference type="NCBI Taxonomy" id="1696036"/>
    <lineage>
        <taxon>Bacteria</taxon>
        <taxon>Pseudomonadati</taxon>
        <taxon>Pseudomonadota</taxon>
        <taxon>Alphaproteobacteria</taxon>
        <taxon>Holosporales</taxon>
        <taxon>Candidatus Paracaedibacteraceae</taxon>
        <taxon>Candidatus Finniella</taxon>
    </lineage>
</organism>
<comment type="caution">
    <text evidence="3">The sequence shown here is derived from an EMBL/GenBank/DDBJ whole genome shotgun (WGS) entry which is preliminary data.</text>
</comment>
<dbReference type="PANTHER" id="PTHR30160:SF7">
    <property type="entry name" value="ADP-HEPTOSE--LPS HEPTOSYLTRANSFERASE 2"/>
    <property type="match status" value="1"/>
</dbReference>
<dbReference type="Proteomes" id="UP000293550">
    <property type="component" value="Unassembled WGS sequence"/>
</dbReference>
<proteinExistence type="predicted"/>
<evidence type="ECO:0000256" key="2">
    <source>
        <dbReference type="ARBA" id="ARBA00022679"/>
    </source>
</evidence>
<dbReference type="Gene3D" id="3.40.50.2000">
    <property type="entry name" value="Glycogen Phosphorylase B"/>
    <property type="match status" value="2"/>
</dbReference>
<name>A0A4Q7DI64_9PROT</name>
<keyword evidence="2 3" id="KW-0808">Transferase</keyword>
<dbReference type="SUPFAM" id="SSF53756">
    <property type="entry name" value="UDP-Glycosyltransferase/glycogen phosphorylase"/>
    <property type="match status" value="1"/>
</dbReference>
<keyword evidence="1" id="KW-0328">Glycosyltransferase</keyword>
<evidence type="ECO:0000313" key="4">
    <source>
        <dbReference type="Proteomes" id="UP000293550"/>
    </source>
</evidence>
<evidence type="ECO:0000313" key="3">
    <source>
        <dbReference type="EMBL" id="RZI46392.1"/>
    </source>
</evidence>